<sequence>MRDVTALIIKFVTCLIAYAVGLDLFFNAAWTDVVSFSVLTTIVSYLMDRIMLSRIGNRNSLIADFLLSYLVVWIFGSVLLNSYMQIAWGSVISAVIITVGEFFVHKLIVNTRHEDEGNHDRGRAPNRLAYGMEMSEENDPPKTK</sequence>
<evidence type="ECO:0008006" key="4">
    <source>
        <dbReference type="Google" id="ProtNLM"/>
    </source>
</evidence>
<keyword evidence="1" id="KW-0812">Transmembrane</keyword>
<evidence type="ECO:0000313" key="2">
    <source>
        <dbReference type="EMBL" id="PKR82737.1"/>
    </source>
</evidence>
<feature type="transmembrane region" description="Helical" evidence="1">
    <location>
        <begin position="29"/>
        <end position="47"/>
    </location>
</feature>
<dbReference type="RefSeq" id="WP_101356514.1">
    <property type="nucleotide sequence ID" value="NZ_PIQO01000029.1"/>
</dbReference>
<reference evidence="2 3" key="1">
    <citation type="submission" date="2017-11" db="EMBL/GenBank/DDBJ databases">
        <title>Bacillus camelliae sp. nov., isolated from pu'er tea.</title>
        <authorList>
            <person name="Niu L."/>
        </authorList>
    </citation>
    <scope>NUCLEOTIDE SEQUENCE [LARGE SCALE GENOMIC DNA]</scope>
    <source>
        <strain evidence="2 3">7578-1</strain>
    </source>
</reference>
<dbReference type="InterPro" id="IPR019649">
    <property type="entry name" value="DUF2512"/>
</dbReference>
<gene>
    <name evidence="2" type="ORF">CWO92_22825</name>
</gene>
<accession>A0A2N3LDW6</accession>
<feature type="transmembrane region" description="Helical" evidence="1">
    <location>
        <begin position="59"/>
        <end position="80"/>
    </location>
</feature>
<feature type="transmembrane region" description="Helical" evidence="1">
    <location>
        <begin position="86"/>
        <end position="104"/>
    </location>
</feature>
<dbReference type="Proteomes" id="UP000233440">
    <property type="component" value="Unassembled WGS sequence"/>
</dbReference>
<keyword evidence="1" id="KW-0472">Membrane</keyword>
<evidence type="ECO:0000256" key="1">
    <source>
        <dbReference type="SAM" id="Phobius"/>
    </source>
</evidence>
<dbReference type="AlphaFoldDB" id="A0A2N3LDW6"/>
<comment type="caution">
    <text evidence="2">The sequence shown here is derived from an EMBL/GenBank/DDBJ whole genome shotgun (WGS) entry which is preliminary data.</text>
</comment>
<dbReference type="EMBL" id="PIQO01000029">
    <property type="protein sequence ID" value="PKR82737.1"/>
    <property type="molecule type" value="Genomic_DNA"/>
</dbReference>
<dbReference type="OrthoDB" id="2111682at2"/>
<name>A0A2N3LDW6_9BACI</name>
<dbReference type="Pfam" id="PF10710">
    <property type="entry name" value="DUF2512"/>
    <property type="match status" value="1"/>
</dbReference>
<organism evidence="2 3">
    <name type="scientific">Heyndrickxia camelliae</name>
    <dbReference type="NCBI Taxonomy" id="1707093"/>
    <lineage>
        <taxon>Bacteria</taxon>
        <taxon>Bacillati</taxon>
        <taxon>Bacillota</taxon>
        <taxon>Bacilli</taxon>
        <taxon>Bacillales</taxon>
        <taxon>Bacillaceae</taxon>
        <taxon>Heyndrickxia</taxon>
    </lineage>
</organism>
<evidence type="ECO:0000313" key="3">
    <source>
        <dbReference type="Proteomes" id="UP000233440"/>
    </source>
</evidence>
<protein>
    <recommendedName>
        <fullName evidence="4">DUF2512 domain-containing protein</fullName>
    </recommendedName>
</protein>
<proteinExistence type="predicted"/>
<keyword evidence="3" id="KW-1185">Reference proteome</keyword>
<keyword evidence="1" id="KW-1133">Transmembrane helix</keyword>